<organism evidence="3 4">
    <name type="scientific">Candidatus Thermofonsia Clade 3 bacterium</name>
    <dbReference type="NCBI Taxonomy" id="2364212"/>
    <lineage>
        <taxon>Bacteria</taxon>
        <taxon>Bacillati</taxon>
        <taxon>Chloroflexota</taxon>
        <taxon>Candidatus Thermofontia</taxon>
        <taxon>Candidatus Thermofonsia Clade 3</taxon>
    </lineage>
</organism>
<accession>A0A2M8QA66</accession>
<evidence type="ECO:0000259" key="1">
    <source>
        <dbReference type="Pfam" id="PF03551"/>
    </source>
</evidence>
<dbReference type="InterPro" id="IPR005149">
    <property type="entry name" value="Tscrpt_reg_PadR_N"/>
</dbReference>
<protein>
    <submittedName>
        <fullName evidence="3">PadR family transcriptional regulator</fullName>
    </submittedName>
</protein>
<feature type="domain" description="Transcription regulator PadR C-terminal" evidence="2">
    <location>
        <begin position="101"/>
        <end position="176"/>
    </location>
</feature>
<dbReference type="InterPro" id="IPR036390">
    <property type="entry name" value="WH_DNA-bd_sf"/>
</dbReference>
<gene>
    <name evidence="3" type="ORF">CUN48_12465</name>
</gene>
<dbReference type="Pfam" id="PF10400">
    <property type="entry name" value="Vir_act_alpha_C"/>
    <property type="match status" value="1"/>
</dbReference>
<dbReference type="Proteomes" id="UP000230790">
    <property type="component" value="Unassembled WGS sequence"/>
</dbReference>
<dbReference type="Pfam" id="PF03551">
    <property type="entry name" value="PadR"/>
    <property type="match status" value="1"/>
</dbReference>
<dbReference type="Gene3D" id="1.10.10.10">
    <property type="entry name" value="Winged helix-like DNA-binding domain superfamily/Winged helix DNA-binding domain"/>
    <property type="match status" value="1"/>
</dbReference>
<evidence type="ECO:0000313" key="3">
    <source>
        <dbReference type="EMBL" id="PJF46696.1"/>
    </source>
</evidence>
<proteinExistence type="predicted"/>
<dbReference type="SUPFAM" id="SSF46785">
    <property type="entry name" value="Winged helix' DNA-binding domain"/>
    <property type="match status" value="1"/>
</dbReference>
<dbReference type="PANTHER" id="PTHR33169">
    <property type="entry name" value="PADR-FAMILY TRANSCRIPTIONAL REGULATOR"/>
    <property type="match status" value="1"/>
</dbReference>
<evidence type="ECO:0000259" key="2">
    <source>
        <dbReference type="Pfam" id="PF10400"/>
    </source>
</evidence>
<dbReference type="PANTHER" id="PTHR33169:SF27">
    <property type="entry name" value="TRANSCRIPTIONAL REGULATOR PADR FAMILY PROTEIN"/>
    <property type="match status" value="1"/>
</dbReference>
<dbReference type="InterPro" id="IPR018309">
    <property type="entry name" value="Tscrpt_reg_PadR_C"/>
</dbReference>
<reference evidence="3 4" key="1">
    <citation type="submission" date="2017-11" db="EMBL/GenBank/DDBJ databases">
        <title>Evolution of Phototrophy in the Chloroflexi Phylum Driven by Horizontal Gene Transfer.</title>
        <authorList>
            <person name="Ward L.M."/>
            <person name="Hemp J."/>
            <person name="Shih P.M."/>
            <person name="Mcglynn S.E."/>
            <person name="Fischer W."/>
        </authorList>
    </citation>
    <scope>NUCLEOTIDE SEQUENCE [LARGE SCALE GENOMIC DNA]</scope>
    <source>
        <strain evidence="3">JP3_7</strain>
    </source>
</reference>
<dbReference type="InterPro" id="IPR052509">
    <property type="entry name" value="Metal_resp_DNA-bind_regulator"/>
</dbReference>
<dbReference type="AlphaFoldDB" id="A0A2M8QA66"/>
<feature type="domain" description="Transcription regulator PadR N-terminal" evidence="1">
    <location>
        <begin position="15"/>
        <end position="88"/>
    </location>
</feature>
<evidence type="ECO:0000313" key="4">
    <source>
        <dbReference type="Proteomes" id="UP000230790"/>
    </source>
</evidence>
<sequence>MRCPPKRSPFAEPVVLGLLAEAPAHGYALFARIRDDLTGVWQVGMNRLYALLDAMERDGLINGRAEQAGNRPERRVFRITAKGRRRFEAWLHAPSRSMQDMRVEFPPKLYFALRRGPQDVAALVQVQRIACRDELERLIARLRNAPPDGGYHALVYDFRIRQVRAILDWLDACEARCVAPTASHLTPLVKLNRPSKEKTT</sequence>
<name>A0A2M8QA66_9CHLR</name>
<dbReference type="InterPro" id="IPR036388">
    <property type="entry name" value="WH-like_DNA-bd_sf"/>
</dbReference>
<dbReference type="EMBL" id="PGTN01000108">
    <property type="protein sequence ID" value="PJF46696.1"/>
    <property type="molecule type" value="Genomic_DNA"/>
</dbReference>
<comment type="caution">
    <text evidence="3">The sequence shown here is derived from an EMBL/GenBank/DDBJ whole genome shotgun (WGS) entry which is preliminary data.</text>
</comment>